<protein>
    <submittedName>
        <fullName evidence="4">Acetyl-CoA acetyltransferase</fullName>
    </submittedName>
</protein>
<dbReference type="GO" id="GO:0005829">
    <property type="term" value="C:cytosol"/>
    <property type="evidence" value="ECO:0007669"/>
    <property type="project" value="TreeGrafter"/>
</dbReference>
<dbReference type="Gene3D" id="3.40.47.10">
    <property type="match status" value="1"/>
</dbReference>
<feature type="region of interest" description="Disordered" evidence="1">
    <location>
        <begin position="411"/>
        <end position="431"/>
    </location>
</feature>
<dbReference type="InterPro" id="IPR002878">
    <property type="entry name" value="ChsH2_C"/>
</dbReference>
<dbReference type="InterPro" id="IPR055140">
    <property type="entry name" value="Thiolase_C_2"/>
</dbReference>
<comment type="caution">
    <text evidence="4">The sequence shown here is derived from an EMBL/GenBank/DDBJ whole genome shotgun (WGS) entry which is preliminary data.</text>
</comment>
<dbReference type="Pfam" id="PF01796">
    <property type="entry name" value="OB_ChsH2_C"/>
    <property type="match status" value="1"/>
</dbReference>
<evidence type="ECO:0000313" key="4">
    <source>
        <dbReference type="EMBL" id="PJZ24091.1"/>
    </source>
</evidence>
<dbReference type="CDD" id="cd00829">
    <property type="entry name" value="SCP-x_thiolase"/>
    <property type="match status" value="1"/>
</dbReference>
<evidence type="ECO:0000313" key="5">
    <source>
        <dbReference type="Proteomes" id="UP000232196"/>
    </source>
</evidence>
<accession>A0A2M9X8R0</accession>
<evidence type="ECO:0000259" key="2">
    <source>
        <dbReference type="Pfam" id="PF01796"/>
    </source>
</evidence>
<dbReference type="PANTHER" id="PTHR42689:SF1">
    <property type="entry name" value="ACETYL-COA ACYLTRANSFERASE FADA2 (3-KETOACYL-COA THIOLASE) (BETA-KETOTHIOLASE)-RELATED"/>
    <property type="match status" value="1"/>
</dbReference>
<dbReference type="Proteomes" id="UP000232196">
    <property type="component" value="Unassembled WGS sequence"/>
</dbReference>
<gene>
    <name evidence="4" type="ORF">CH357_17215</name>
</gene>
<dbReference type="PANTHER" id="PTHR42689">
    <property type="entry name" value="ACETYL-COA ACYLTRANSFERASE FADA2 (3-KETOACYL-COA THIOLASE) (BETA-KETOTHIOLASE)-RELATED"/>
    <property type="match status" value="1"/>
</dbReference>
<keyword evidence="4" id="KW-0808">Transferase</keyword>
<organism evidence="4 5">
    <name type="scientific">Leptospira hartskeerlii</name>
    <dbReference type="NCBI Taxonomy" id="2023177"/>
    <lineage>
        <taxon>Bacteria</taxon>
        <taxon>Pseudomonadati</taxon>
        <taxon>Spirochaetota</taxon>
        <taxon>Spirochaetia</taxon>
        <taxon>Leptospirales</taxon>
        <taxon>Leptospiraceae</taxon>
        <taxon>Leptospira</taxon>
    </lineage>
</organism>
<dbReference type="OrthoDB" id="340898at2"/>
<dbReference type="SUPFAM" id="SSF53901">
    <property type="entry name" value="Thiolase-like"/>
    <property type="match status" value="1"/>
</dbReference>
<dbReference type="GO" id="GO:0016746">
    <property type="term" value="F:acyltransferase activity"/>
    <property type="evidence" value="ECO:0007669"/>
    <property type="project" value="InterPro"/>
</dbReference>
<evidence type="ECO:0000259" key="3">
    <source>
        <dbReference type="Pfam" id="PF22691"/>
    </source>
</evidence>
<reference evidence="4 5" key="1">
    <citation type="submission" date="2017-07" db="EMBL/GenBank/DDBJ databases">
        <title>Leptospira spp. isolated from tropical soils.</title>
        <authorList>
            <person name="Thibeaux R."/>
            <person name="Iraola G."/>
            <person name="Ferres I."/>
            <person name="Bierque E."/>
            <person name="Girault D."/>
            <person name="Soupe-Gilbert M.-E."/>
            <person name="Picardeau M."/>
            <person name="Goarant C."/>
        </authorList>
    </citation>
    <scope>NUCLEOTIDE SEQUENCE [LARGE SCALE GENOMIC DNA]</scope>
    <source>
        <strain evidence="4 5">MCA1-C-A1</strain>
    </source>
</reference>
<keyword evidence="5" id="KW-1185">Reference proteome</keyword>
<dbReference type="RefSeq" id="WP_100708009.1">
    <property type="nucleotide sequence ID" value="NZ_NPDL01000001.1"/>
</dbReference>
<dbReference type="EMBL" id="NPDN01000010">
    <property type="protein sequence ID" value="PJZ24091.1"/>
    <property type="molecule type" value="Genomic_DNA"/>
</dbReference>
<dbReference type="InterPro" id="IPR016039">
    <property type="entry name" value="Thiolase-like"/>
</dbReference>
<feature type="domain" description="ChsH2 C-terminal OB-fold" evidence="2">
    <location>
        <begin position="437"/>
        <end position="489"/>
    </location>
</feature>
<feature type="domain" description="Thiolase C-terminal" evidence="3">
    <location>
        <begin position="280"/>
        <end position="410"/>
    </location>
</feature>
<dbReference type="Pfam" id="PF22691">
    <property type="entry name" value="Thiolase_C_1"/>
    <property type="match status" value="1"/>
</dbReference>
<dbReference type="InterPro" id="IPR050521">
    <property type="entry name" value="3-ketoacyl-CoA_Thiolase"/>
</dbReference>
<sequence>MSFPVLLGVADSTTKDFSEEEYKSWSGSQKVFQHYQKSITTLLDFLGMKNETLASEITDFVSIEAASLGKGGYGHTVRIANELGYTGMKAHVIDLGGASVTGAIGQARTILVDNPDAVVLVAAADIPKSAFRQVSDLKMVNETVCHPEFELDNGATLIAMYGLLMKRMMFEDGISLDDLKEITQKFRSNAIGNPRAFYYGQEITEKQMSRPISDPYPTPMIAIVTDHGFATILVSEKKAEEWKSKGLIRKDLIPLHLVGASHTAHSEYFILKGGFDSPSGNSAEKLFAQSGYQREEVDYAWIYDCFPGQVIQQSAQYFKLGKKDVVKALKTSSLKLSNGKQIPINQMGGILNYQAAMSISAATGLVDIAVQYGLYAQAGDIGKVPAHSPKLSLLGGNGGIDSINSIALFSSERPSSDRKSGTPKLSPLTLNKPGADIGEEGVVWSSTTVNMNPGFSWKPPYSLALIKLAENRFVLANVHEKDGTIRKSGDELQYDRTRVKIEKEGRRWKAILL</sequence>
<dbReference type="AlphaFoldDB" id="A0A2M9X8R0"/>
<evidence type="ECO:0000256" key="1">
    <source>
        <dbReference type="SAM" id="MobiDB-lite"/>
    </source>
</evidence>
<proteinExistence type="predicted"/>
<name>A0A2M9X8R0_9LEPT</name>